<evidence type="ECO:0000256" key="5">
    <source>
        <dbReference type="SAM" id="Phobius"/>
    </source>
</evidence>
<comment type="subcellular location">
    <subcellularLocation>
        <location evidence="1">Membrane</location>
        <topology evidence="1">Multi-pass membrane protein</topology>
    </subcellularLocation>
</comment>
<feature type="transmembrane region" description="Helical" evidence="5">
    <location>
        <begin position="203"/>
        <end position="219"/>
    </location>
</feature>
<feature type="transmembrane region" description="Helical" evidence="5">
    <location>
        <begin position="135"/>
        <end position="158"/>
    </location>
</feature>
<feature type="domain" description="O-antigen ligase-related" evidence="6">
    <location>
        <begin position="208"/>
        <end position="348"/>
    </location>
</feature>
<feature type="transmembrane region" description="Helical" evidence="5">
    <location>
        <begin position="332"/>
        <end position="355"/>
    </location>
</feature>
<comment type="caution">
    <text evidence="7">The sequence shown here is derived from an EMBL/GenBank/DDBJ whole genome shotgun (WGS) entry which is preliminary data.</text>
</comment>
<dbReference type="EMBL" id="SHTN01000007">
    <property type="protein sequence ID" value="TCF84944.1"/>
    <property type="molecule type" value="Genomic_DNA"/>
</dbReference>
<dbReference type="InterPro" id="IPR007016">
    <property type="entry name" value="O-antigen_ligase-rel_domated"/>
</dbReference>
<evidence type="ECO:0000313" key="8">
    <source>
        <dbReference type="Proteomes" id="UP000291501"/>
    </source>
</evidence>
<dbReference type="InterPro" id="IPR051533">
    <property type="entry name" value="WaaL-like"/>
</dbReference>
<feature type="transmembrane region" description="Helical" evidence="5">
    <location>
        <begin position="251"/>
        <end position="268"/>
    </location>
</feature>
<dbReference type="PANTHER" id="PTHR37422">
    <property type="entry name" value="TEICHURONIC ACID BIOSYNTHESIS PROTEIN TUAE"/>
    <property type="match status" value="1"/>
</dbReference>
<evidence type="ECO:0000256" key="4">
    <source>
        <dbReference type="ARBA" id="ARBA00023136"/>
    </source>
</evidence>
<feature type="transmembrane region" description="Helical" evidence="5">
    <location>
        <begin position="178"/>
        <end position="196"/>
    </location>
</feature>
<accession>A0A4R0W8M4</accession>
<dbReference type="Proteomes" id="UP000291501">
    <property type="component" value="Unassembled WGS sequence"/>
</dbReference>
<keyword evidence="4 5" id="KW-0472">Membrane</keyword>
<dbReference type="RefSeq" id="WP_080988136.1">
    <property type="nucleotide sequence ID" value="NZ_SHTN01000007.1"/>
</dbReference>
<protein>
    <recommendedName>
        <fullName evidence="6">O-antigen ligase-related domain-containing protein</fullName>
    </recommendedName>
</protein>
<evidence type="ECO:0000256" key="3">
    <source>
        <dbReference type="ARBA" id="ARBA00022989"/>
    </source>
</evidence>
<organism evidence="7 8">
    <name type="scientific">Bifidobacterium longum subsp. longum</name>
    <dbReference type="NCBI Taxonomy" id="1679"/>
    <lineage>
        <taxon>Bacteria</taxon>
        <taxon>Bacillati</taxon>
        <taxon>Actinomycetota</taxon>
        <taxon>Actinomycetes</taxon>
        <taxon>Bifidobacteriales</taxon>
        <taxon>Bifidobacteriaceae</taxon>
        <taxon>Bifidobacterium</taxon>
    </lineage>
</organism>
<feature type="transmembrane region" description="Helical" evidence="5">
    <location>
        <begin position="103"/>
        <end position="123"/>
    </location>
</feature>
<evidence type="ECO:0000256" key="1">
    <source>
        <dbReference type="ARBA" id="ARBA00004141"/>
    </source>
</evidence>
<proteinExistence type="predicted"/>
<dbReference type="Pfam" id="PF04932">
    <property type="entry name" value="Wzy_C"/>
    <property type="match status" value="1"/>
</dbReference>
<dbReference type="AlphaFoldDB" id="A0A4R0W8M4"/>
<feature type="transmembrane region" description="Helical" evidence="5">
    <location>
        <begin position="78"/>
        <end position="97"/>
    </location>
</feature>
<reference evidence="7 8" key="1">
    <citation type="journal article" date="2018" name="Sci. Rep.">
        <title>Genomic diversity and distribution of Bifidobacterium longum subsp. longum across the human lifespan.</title>
        <authorList>
            <person name="Odamaki T."/>
            <person name="Bottacini F."/>
            <person name="Kato K."/>
            <person name="Mitsuyama E."/>
            <person name="Yoshida K."/>
            <person name="Horigome A."/>
            <person name="Xiao J.Z."/>
            <person name="van Sinderen D."/>
        </authorList>
    </citation>
    <scope>NUCLEOTIDE SEQUENCE [LARGE SCALE GENOMIC DNA]</scope>
    <source>
        <strain evidence="7 8">MCC10126</strain>
    </source>
</reference>
<sequence length="419" mass="47612">MVKNTSRRKIINKSIGYTTVNLFDINIVPAFSTFAYVALVFPSLLYPLWNNSLAWQIVEIIALLIMSIIVLTNKTNTINNRLILIISLLPIFIHSYSLKIGEYGFTMLWTICIILTVSISCYINSEFILKYIGIFSFIYAFFTVLSNFGLGPILSPYAQMYAGPITQGTIQTAGLTQHYTHNSLFICLSAIIWFSFCLSTNKLRYYLLTIISILGLIFTTKRGPLIAISLSLLITLYLCSKGSLSKKIIRFFPPAVVLLISFLVVYIIRPSLFSRFENKDNILSNRQYLWSYAWEFFKENPLIGKGWGYYSHNFSFSLSGVEVSNLNAHNTYLQLLAETGVLGATIFLSLFVFGLSKIHSILTTLVNKDMELKTEIVFSFAYQVFFLIHAITENALYDRVTFLPYILALAFCLNGNNHD</sequence>
<evidence type="ECO:0000256" key="2">
    <source>
        <dbReference type="ARBA" id="ARBA00022692"/>
    </source>
</evidence>
<keyword evidence="2 5" id="KW-0812">Transmembrane</keyword>
<name>A0A4R0W8M4_BIFLL</name>
<feature type="transmembrane region" description="Helical" evidence="5">
    <location>
        <begin position="225"/>
        <end position="244"/>
    </location>
</feature>
<dbReference type="GO" id="GO:0016020">
    <property type="term" value="C:membrane"/>
    <property type="evidence" value="ECO:0007669"/>
    <property type="project" value="UniProtKB-SubCell"/>
</dbReference>
<gene>
    <name evidence="7" type="ORF">MCC10126_0441</name>
</gene>
<keyword evidence="3 5" id="KW-1133">Transmembrane helix</keyword>
<feature type="transmembrane region" description="Helical" evidence="5">
    <location>
        <begin position="53"/>
        <end position="71"/>
    </location>
</feature>
<feature type="transmembrane region" description="Helical" evidence="5">
    <location>
        <begin position="376"/>
        <end position="397"/>
    </location>
</feature>
<dbReference type="PANTHER" id="PTHR37422:SF13">
    <property type="entry name" value="LIPOPOLYSACCHARIDE BIOSYNTHESIS PROTEIN PA4999-RELATED"/>
    <property type="match status" value="1"/>
</dbReference>
<evidence type="ECO:0000259" key="6">
    <source>
        <dbReference type="Pfam" id="PF04932"/>
    </source>
</evidence>
<feature type="transmembrane region" description="Helical" evidence="5">
    <location>
        <begin position="21"/>
        <end position="41"/>
    </location>
</feature>
<evidence type="ECO:0000313" key="7">
    <source>
        <dbReference type="EMBL" id="TCF84944.1"/>
    </source>
</evidence>